<feature type="region of interest" description="Disordered" evidence="4">
    <location>
        <begin position="248"/>
        <end position="368"/>
    </location>
</feature>
<dbReference type="InterPro" id="IPR036910">
    <property type="entry name" value="HMG_box_dom_sf"/>
</dbReference>
<feature type="compositionally biased region" description="Basic and acidic residues" evidence="4">
    <location>
        <begin position="248"/>
        <end position="267"/>
    </location>
</feature>
<protein>
    <recommendedName>
        <fullName evidence="5">HMG box domain-containing protein</fullName>
    </recommendedName>
</protein>
<dbReference type="SMART" id="SM00398">
    <property type="entry name" value="HMG"/>
    <property type="match status" value="1"/>
</dbReference>
<dbReference type="GO" id="GO:0005634">
    <property type="term" value="C:nucleus"/>
    <property type="evidence" value="ECO:0007669"/>
    <property type="project" value="UniProtKB-UniRule"/>
</dbReference>
<evidence type="ECO:0000256" key="2">
    <source>
        <dbReference type="ARBA" id="ARBA00023242"/>
    </source>
</evidence>
<dbReference type="GO" id="GO:0000981">
    <property type="term" value="F:DNA-binding transcription factor activity, RNA polymerase II-specific"/>
    <property type="evidence" value="ECO:0007669"/>
    <property type="project" value="TreeGrafter"/>
</dbReference>
<dbReference type="CDD" id="cd01389">
    <property type="entry name" value="HMG-box_ROX1-like"/>
    <property type="match status" value="1"/>
</dbReference>
<feature type="compositionally biased region" description="Polar residues" evidence="4">
    <location>
        <begin position="698"/>
        <end position="715"/>
    </location>
</feature>
<accession>A0A0C3BJR9</accession>
<feature type="region of interest" description="Disordered" evidence="4">
    <location>
        <begin position="105"/>
        <end position="126"/>
    </location>
</feature>
<feature type="compositionally biased region" description="Basic residues" evidence="4">
    <location>
        <begin position="272"/>
        <end position="281"/>
    </location>
</feature>
<dbReference type="AlphaFoldDB" id="A0A0C3BJR9"/>
<dbReference type="PROSITE" id="PS50118">
    <property type="entry name" value="HMG_BOX_2"/>
    <property type="match status" value="1"/>
</dbReference>
<keyword evidence="2 3" id="KW-0539">Nucleus</keyword>
<dbReference type="InterPro" id="IPR009071">
    <property type="entry name" value="HMG_box_dom"/>
</dbReference>
<evidence type="ECO:0000259" key="5">
    <source>
        <dbReference type="PROSITE" id="PS50118"/>
    </source>
</evidence>
<sequence length="715" mass="75779">MPLAYDQSLISASSSSGFQIGVLPEEDEHHGTPVDLPADPKHAVWAIAAAAAHQQKKLPQKSSFAAHSHLPHGAPTMSTFSASNLGHIHIVQPYVPSAASATSAASNTKSNSTDSSSGSAALSNGCSTSTFSVHPTSAATPYSFSNPYCTNQLHSVIPGVGATGSTTPGQPPRPANAWILYRSDKMKDIAPSLPGKARPPQADISKLIAAMWKDEKPEVRQRYEALSDMKKAEHLALYPGYRFQPMKKADKEKVRAERKAEKEKERLAAAVKSHRRPKAKRATTEETVALDETEAETQQEQPQVPHQGHALDSDVTSPLSPARTRTFAYKPYTVPSPAPMSPPTASAGAPLRRKRTRAKAEPSVSGILPEDSLPSEYVPVPQHSLHVTNSFFATTNADYTYNSPNGLHHGYHMSTPQLSSGSNSDINSHPTPPFSTVHPGALATSTATPPQAVSVTLGANGGGQGIFDLDPNVFTLGADITLPNDFNLDIDLDGFGLGLGGSGLGLEDGGGMGFAEFSNLASSGHMGDLTMDFGGYTLIGDKGNAAIDPQTLTYNPNQHDGALGLQYDTTYSVAPTNPSGNGQRGPQQHLEITTHALHQGPSNRMSIPPSATSEHLGVTSPVENGPGYYGSFAAPQQHFGGMDQYHDQQQQTHHYYSMQGFTSPPHGYVQYNPQGYASPTQSSFTSPPPHSTMDDGSMSPTGASRGTGQAVASWQ</sequence>
<feature type="DNA-binding region" description="HMG box" evidence="3">
    <location>
        <begin position="171"/>
        <end position="242"/>
    </location>
</feature>
<dbReference type="PANTHER" id="PTHR45789:SF2">
    <property type="entry name" value="FI18025P1"/>
    <property type="match status" value="1"/>
</dbReference>
<dbReference type="OrthoDB" id="6247875at2759"/>
<dbReference type="PANTHER" id="PTHR45789">
    <property type="entry name" value="FI18025P1"/>
    <property type="match status" value="1"/>
</dbReference>
<dbReference type="EMBL" id="KN824280">
    <property type="protein sequence ID" value="KIM32334.1"/>
    <property type="molecule type" value="Genomic_DNA"/>
</dbReference>
<feature type="region of interest" description="Disordered" evidence="4">
    <location>
        <begin position="666"/>
        <end position="715"/>
    </location>
</feature>
<dbReference type="Proteomes" id="UP000054097">
    <property type="component" value="Unassembled WGS sequence"/>
</dbReference>
<dbReference type="SUPFAM" id="SSF47095">
    <property type="entry name" value="HMG-box"/>
    <property type="match status" value="1"/>
</dbReference>
<reference evidence="6 7" key="1">
    <citation type="submission" date="2014-04" db="EMBL/GenBank/DDBJ databases">
        <authorList>
            <consortium name="DOE Joint Genome Institute"/>
            <person name="Kuo A."/>
            <person name="Zuccaro A."/>
            <person name="Kohler A."/>
            <person name="Nagy L.G."/>
            <person name="Floudas D."/>
            <person name="Copeland A."/>
            <person name="Barry K.W."/>
            <person name="Cichocki N."/>
            <person name="Veneault-Fourrey C."/>
            <person name="LaButti K."/>
            <person name="Lindquist E.A."/>
            <person name="Lipzen A."/>
            <person name="Lundell T."/>
            <person name="Morin E."/>
            <person name="Murat C."/>
            <person name="Sun H."/>
            <person name="Tunlid A."/>
            <person name="Henrissat B."/>
            <person name="Grigoriev I.V."/>
            <person name="Hibbett D.S."/>
            <person name="Martin F."/>
            <person name="Nordberg H.P."/>
            <person name="Cantor M.N."/>
            <person name="Hua S.X."/>
        </authorList>
    </citation>
    <scope>NUCLEOTIDE SEQUENCE [LARGE SCALE GENOMIC DNA]</scope>
    <source>
        <strain evidence="6 7">MAFF 305830</strain>
    </source>
</reference>
<dbReference type="Gene3D" id="1.10.30.10">
    <property type="entry name" value="High mobility group box domain"/>
    <property type="match status" value="1"/>
</dbReference>
<feature type="domain" description="HMG box" evidence="5">
    <location>
        <begin position="171"/>
        <end position="242"/>
    </location>
</feature>
<evidence type="ECO:0000256" key="3">
    <source>
        <dbReference type="PROSITE-ProRule" id="PRU00267"/>
    </source>
</evidence>
<gene>
    <name evidence="6" type="ORF">M408DRAFT_20648</name>
</gene>
<evidence type="ECO:0000313" key="6">
    <source>
        <dbReference type="EMBL" id="KIM32334.1"/>
    </source>
</evidence>
<feature type="compositionally biased region" description="Low complexity" evidence="4">
    <location>
        <begin position="105"/>
        <end position="124"/>
    </location>
</feature>
<dbReference type="InterPro" id="IPR051356">
    <property type="entry name" value="SOX/SOX-like_TF"/>
</dbReference>
<reference evidence="7" key="2">
    <citation type="submission" date="2015-01" db="EMBL/GenBank/DDBJ databases">
        <title>Evolutionary Origins and Diversification of the Mycorrhizal Mutualists.</title>
        <authorList>
            <consortium name="DOE Joint Genome Institute"/>
            <consortium name="Mycorrhizal Genomics Consortium"/>
            <person name="Kohler A."/>
            <person name="Kuo A."/>
            <person name="Nagy L.G."/>
            <person name="Floudas D."/>
            <person name="Copeland A."/>
            <person name="Barry K.W."/>
            <person name="Cichocki N."/>
            <person name="Veneault-Fourrey C."/>
            <person name="LaButti K."/>
            <person name="Lindquist E.A."/>
            <person name="Lipzen A."/>
            <person name="Lundell T."/>
            <person name="Morin E."/>
            <person name="Murat C."/>
            <person name="Riley R."/>
            <person name="Ohm R."/>
            <person name="Sun H."/>
            <person name="Tunlid A."/>
            <person name="Henrissat B."/>
            <person name="Grigoriev I.V."/>
            <person name="Hibbett D.S."/>
            <person name="Martin F."/>
        </authorList>
    </citation>
    <scope>NUCLEOTIDE SEQUENCE [LARGE SCALE GENOMIC DNA]</scope>
    <source>
        <strain evidence="7">MAFF 305830</strain>
    </source>
</reference>
<keyword evidence="7" id="KW-1185">Reference proteome</keyword>
<dbReference type="Pfam" id="PF00505">
    <property type="entry name" value="HMG_box"/>
    <property type="match status" value="1"/>
</dbReference>
<dbReference type="STRING" id="933852.A0A0C3BJR9"/>
<organism evidence="6 7">
    <name type="scientific">Serendipita vermifera MAFF 305830</name>
    <dbReference type="NCBI Taxonomy" id="933852"/>
    <lineage>
        <taxon>Eukaryota</taxon>
        <taxon>Fungi</taxon>
        <taxon>Dikarya</taxon>
        <taxon>Basidiomycota</taxon>
        <taxon>Agaricomycotina</taxon>
        <taxon>Agaricomycetes</taxon>
        <taxon>Sebacinales</taxon>
        <taxon>Serendipitaceae</taxon>
        <taxon>Serendipita</taxon>
    </lineage>
</organism>
<dbReference type="HOGENOM" id="CLU_386444_0_0_1"/>
<keyword evidence="1 3" id="KW-0238">DNA-binding</keyword>
<evidence type="ECO:0000256" key="1">
    <source>
        <dbReference type="ARBA" id="ARBA00023125"/>
    </source>
</evidence>
<evidence type="ECO:0000313" key="7">
    <source>
        <dbReference type="Proteomes" id="UP000054097"/>
    </source>
</evidence>
<dbReference type="GO" id="GO:0000978">
    <property type="term" value="F:RNA polymerase II cis-regulatory region sequence-specific DNA binding"/>
    <property type="evidence" value="ECO:0007669"/>
    <property type="project" value="TreeGrafter"/>
</dbReference>
<evidence type="ECO:0000256" key="4">
    <source>
        <dbReference type="SAM" id="MobiDB-lite"/>
    </source>
</evidence>
<name>A0A0C3BJR9_SERVB</name>
<proteinExistence type="predicted"/>
<feature type="compositionally biased region" description="Acidic residues" evidence="4">
    <location>
        <begin position="288"/>
        <end position="297"/>
    </location>
</feature>